<dbReference type="InterPro" id="IPR032675">
    <property type="entry name" value="LRR_dom_sf"/>
</dbReference>
<accession>A0A7R8VWE0</accession>
<proteinExistence type="predicted"/>
<dbReference type="PANTHER" id="PTHR14619">
    <property type="entry name" value="NEURON-DERIVED NEUROTROPHIC FACTOR"/>
    <property type="match status" value="1"/>
</dbReference>
<keyword evidence="5" id="KW-0325">Glycoprotein</keyword>
<dbReference type="InterPro" id="IPR003961">
    <property type="entry name" value="FN3_dom"/>
</dbReference>
<evidence type="ECO:0000313" key="7">
    <source>
        <dbReference type="EMBL" id="CAD7205448.1"/>
    </source>
</evidence>
<dbReference type="Gene3D" id="3.80.10.10">
    <property type="entry name" value="Ribonuclease Inhibitor"/>
    <property type="match status" value="1"/>
</dbReference>
<dbReference type="InterPro" id="IPR019326">
    <property type="entry name" value="NDNF"/>
</dbReference>
<dbReference type="SMART" id="SM00060">
    <property type="entry name" value="FN3"/>
    <property type="match status" value="2"/>
</dbReference>
<name>A0A7R8VWE0_TIMDO</name>
<protein>
    <recommendedName>
        <fullName evidence="6">Fibronectin type-III domain-containing protein</fullName>
    </recommendedName>
</protein>
<feature type="domain" description="Fibronectin type-III" evidence="6">
    <location>
        <begin position="510"/>
        <end position="619"/>
    </location>
</feature>
<comment type="subcellular location">
    <subcellularLocation>
        <location evidence="1">Secreted</location>
    </subcellularLocation>
</comment>
<organism evidence="7">
    <name type="scientific">Timema douglasi</name>
    <name type="common">Walking stick</name>
    <dbReference type="NCBI Taxonomy" id="61478"/>
    <lineage>
        <taxon>Eukaryota</taxon>
        <taxon>Metazoa</taxon>
        <taxon>Ecdysozoa</taxon>
        <taxon>Arthropoda</taxon>
        <taxon>Hexapoda</taxon>
        <taxon>Insecta</taxon>
        <taxon>Pterygota</taxon>
        <taxon>Neoptera</taxon>
        <taxon>Polyneoptera</taxon>
        <taxon>Phasmatodea</taxon>
        <taxon>Timematodea</taxon>
        <taxon>Timematoidea</taxon>
        <taxon>Timematidae</taxon>
        <taxon>Timema</taxon>
    </lineage>
</organism>
<evidence type="ECO:0000259" key="6">
    <source>
        <dbReference type="SMART" id="SM00060"/>
    </source>
</evidence>
<dbReference type="InterPro" id="IPR055271">
    <property type="entry name" value="NDNF_Fn(III)_1"/>
</dbReference>
<evidence type="ECO:0000256" key="2">
    <source>
        <dbReference type="ARBA" id="ARBA00022525"/>
    </source>
</evidence>
<dbReference type="InterPro" id="IPR045805">
    <property type="entry name" value="NDNF_C"/>
</dbReference>
<dbReference type="SUPFAM" id="SSF141571">
    <property type="entry name" value="Pentapeptide repeat-like"/>
    <property type="match status" value="1"/>
</dbReference>
<dbReference type="PANTHER" id="PTHR14619:SF3">
    <property type="entry name" value="PROTEIN NDNF"/>
    <property type="match status" value="1"/>
</dbReference>
<dbReference type="GO" id="GO:0005576">
    <property type="term" value="C:extracellular region"/>
    <property type="evidence" value="ECO:0007669"/>
    <property type="project" value="UniProtKB-SubCell"/>
</dbReference>
<sequence length="651" mass="70296">MSGLGLCGHQSESGPNIWIQATPLSGHNTDVCPIPVDSSVDPHVMHYCLVVNTRRYYSTLCEAQGEKYGVTPPEVSLMSGFNFPREQAEAHKNELANKASRLGRGSGEIHEDIVLECVRGRTHHTLHNLEHGKVYHFNLFAVNRRTNLSFSYGNTTLKYEHGNKPTSLKDGKVSSVNFRKLNGRAIFKFKVGRHAASGLQLYVMPCGGGAVNAELTLRGVAVVTKRRVEGYERFDVKNSAKGERYVLRVTAVNQDELRRIQAIEAQLGDGRLSSLSLGDDRLSSVSLGDGRLSSVSLGDGWLSSVSLGDGRLSSVSLGDGWLSSVSLGDGWLSSLSLVDGRLSSLSLGNGRLSSVSLGDGRLSSVSLGDGRLSSVSLGDGRLSSIYLGDGRLSLVSLGDGRLSSLSLVDGRLSSLSLGNGRLSSVSLGDGRLSSVSLSDDRLRSVSLGDGRLSSVSLNDGRLSSLSLGDGRLSSLSLGDDRLRSVPLGDVCLCQVLATTREQERFPLPSLPAETRLHEYPGLARCDSVTVGWVAAPDPLTTKYCVSLTEDLWGDSETARTPNQCGLDTKGRQRTPNRIEICMDRPLSNTSSVITQTIHRLKHGQRYVVQVTAKKSKGRTLSYDLLQVRTKSSCSPREQVLRGEQTVFRRTP</sequence>
<dbReference type="Pfam" id="PF10179">
    <property type="entry name" value="NDNF"/>
    <property type="match status" value="1"/>
</dbReference>
<reference evidence="7" key="1">
    <citation type="submission" date="2020-11" db="EMBL/GenBank/DDBJ databases">
        <authorList>
            <person name="Tran Van P."/>
        </authorList>
    </citation>
    <scope>NUCLEOTIDE SEQUENCE</scope>
</reference>
<dbReference type="Pfam" id="PF19433">
    <property type="entry name" value="NDNF_C"/>
    <property type="match status" value="1"/>
</dbReference>
<gene>
    <name evidence="7" type="ORF">TDIB3V08_LOCUS11600</name>
</gene>
<dbReference type="AlphaFoldDB" id="A0A7R8VWE0"/>
<keyword evidence="4" id="KW-0677">Repeat</keyword>
<feature type="domain" description="Fibronectin type-III" evidence="6">
    <location>
        <begin position="13"/>
        <end position="149"/>
    </location>
</feature>
<keyword evidence="3" id="KW-0732">Signal</keyword>
<evidence type="ECO:0000256" key="3">
    <source>
        <dbReference type="ARBA" id="ARBA00022729"/>
    </source>
</evidence>
<evidence type="ECO:0000256" key="4">
    <source>
        <dbReference type="ARBA" id="ARBA00022737"/>
    </source>
</evidence>
<keyword evidence="2" id="KW-0964">Secreted</keyword>
<evidence type="ECO:0000256" key="5">
    <source>
        <dbReference type="ARBA" id="ARBA00023180"/>
    </source>
</evidence>
<dbReference type="EMBL" id="OA575181">
    <property type="protein sequence ID" value="CAD7205448.1"/>
    <property type="molecule type" value="Genomic_DNA"/>
</dbReference>
<evidence type="ECO:0000256" key="1">
    <source>
        <dbReference type="ARBA" id="ARBA00004613"/>
    </source>
</evidence>